<evidence type="ECO:0000256" key="2">
    <source>
        <dbReference type="ARBA" id="ARBA00023015"/>
    </source>
</evidence>
<dbReference type="EMBL" id="WAAU01000008">
    <property type="protein sequence ID" value="KAB1159457.1"/>
    <property type="molecule type" value="Genomic_DNA"/>
</dbReference>
<dbReference type="PIRSF" id="PIRSF019455">
    <property type="entry name" value="CopR_AtkY"/>
    <property type="match status" value="1"/>
</dbReference>
<evidence type="ECO:0000256" key="1">
    <source>
        <dbReference type="ARBA" id="ARBA00011046"/>
    </source>
</evidence>
<evidence type="ECO:0000256" key="3">
    <source>
        <dbReference type="ARBA" id="ARBA00023125"/>
    </source>
</evidence>
<evidence type="ECO:0000313" key="6">
    <source>
        <dbReference type="Proteomes" id="UP000467305"/>
    </source>
</evidence>
<comment type="similarity">
    <text evidence="1">Belongs to the BlaI transcriptional regulatory family.</text>
</comment>
<protein>
    <submittedName>
        <fullName evidence="5">BlaI/MecI/CopY family transcriptional regulator</fullName>
    </submittedName>
</protein>
<dbReference type="Proteomes" id="UP000467305">
    <property type="component" value="Unassembled WGS sequence"/>
</dbReference>
<dbReference type="Gene3D" id="1.10.4040.10">
    <property type="entry name" value="Penicillinase repressor domain"/>
    <property type="match status" value="1"/>
</dbReference>
<keyword evidence="3" id="KW-0238">DNA-binding</keyword>
<dbReference type="InterPro" id="IPR005650">
    <property type="entry name" value="BlaI_family"/>
</dbReference>
<name>A0A7J5APH5_9FLAO</name>
<dbReference type="InterPro" id="IPR036388">
    <property type="entry name" value="WH-like_DNA-bd_sf"/>
</dbReference>
<dbReference type="InterPro" id="IPR036390">
    <property type="entry name" value="WH_DNA-bd_sf"/>
</dbReference>
<comment type="caution">
    <text evidence="5">The sequence shown here is derived from an EMBL/GenBank/DDBJ whole genome shotgun (WGS) entry which is preliminary data.</text>
</comment>
<gene>
    <name evidence="5" type="ORF">F7018_03860</name>
</gene>
<dbReference type="GO" id="GO:0003677">
    <property type="term" value="F:DNA binding"/>
    <property type="evidence" value="ECO:0007669"/>
    <property type="project" value="UniProtKB-KW"/>
</dbReference>
<organism evidence="5 6">
    <name type="scientific">Tenacibaculum aiptasiae</name>
    <dbReference type="NCBI Taxonomy" id="426481"/>
    <lineage>
        <taxon>Bacteria</taxon>
        <taxon>Pseudomonadati</taxon>
        <taxon>Bacteroidota</taxon>
        <taxon>Flavobacteriia</taxon>
        <taxon>Flavobacteriales</taxon>
        <taxon>Flavobacteriaceae</taxon>
        <taxon>Tenacibaculum</taxon>
    </lineage>
</organism>
<dbReference type="Gene3D" id="1.10.10.10">
    <property type="entry name" value="Winged helix-like DNA-binding domain superfamily/Winged helix DNA-binding domain"/>
    <property type="match status" value="1"/>
</dbReference>
<dbReference type="Pfam" id="PF03965">
    <property type="entry name" value="Penicillinase_R"/>
    <property type="match status" value="1"/>
</dbReference>
<dbReference type="SUPFAM" id="SSF46785">
    <property type="entry name" value="Winged helix' DNA-binding domain"/>
    <property type="match status" value="1"/>
</dbReference>
<keyword evidence="6" id="KW-1185">Reference proteome</keyword>
<evidence type="ECO:0000313" key="5">
    <source>
        <dbReference type="EMBL" id="KAB1159457.1"/>
    </source>
</evidence>
<proteinExistence type="inferred from homology"/>
<dbReference type="OrthoDB" id="1098508at2"/>
<evidence type="ECO:0000256" key="4">
    <source>
        <dbReference type="ARBA" id="ARBA00023163"/>
    </source>
</evidence>
<dbReference type="AlphaFoldDB" id="A0A7J5APH5"/>
<keyword evidence="4" id="KW-0804">Transcription</keyword>
<accession>A0A7J5APH5</accession>
<keyword evidence="2" id="KW-0805">Transcription regulation</keyword>
<dbReference type="RefSeq" id="WP_150898676.1">
    <property type="nucleotide sequence ID" value="NZ_WAAU01000008.1"/>
</dbReference>
<sequence>MQLTNTEEKLMHYLWKREKALLKELLNDFPDPKPAKTTIATLLKRMTEKGIINYHLLGSKREYYPLIAKKEYSSSSVSKLIKNFFNNSAVQLASFCTTENNMTEEELKELRSIIDKQLQNKSK</sequence>
<reference evidence="5 6" key="1">
    <citation type="submission" date="2019-09" db="EMBL/GenBank/DDBJ databases">
        <authorList>
            <person name="Cao W.R."/>
        </authorList>
    </citation>
    <scope>NUCLEOTIDE SEQUENCE [LARGE SCALE GENOMIC DNA]</scope>
    <source>
        <strain evidence="6">a4</strain>
    </source>
</reference>
<dbReference type="GO" id="GO:0045892">
    <property type="term" value="P:negative regulation of DNA-templated transcription"/>
    <property type="evidence" value="ECO:0007669"/>
    <property type="project" value="InterPro"/>
</dbReference>